<organism evidence="3 4">
    <name type="scientific">Streptomyces yatensis</name>
    <dbReference type="NCBI Taxonomy" id="155177"/>
    <lineage>
        <taxon>Bacteria</taxon>
        <taxon>Bacillati</taxon>
        <taxon>Actinomycetota</taxon>
        <taxon>Actinomycetes</taxon>
        <taxon>Kitasatosporales</taxon>
        <taxon>Streptomycetaceae</taxon>
        <taxon>Streptomyces</taxon>
        <taxon>Streptomyces violaceusniger group</taxon>
    </lineage>
</organism>
<evidence type="ECO:0000313" key="4">
    <source>
        <dbReference type="Proteomes" id="UP001499947"/>
    </source>
</evidence>
<dbReference type="SMART" id="SM00422">
    <property type="entry name" value="HTH_MERR"/>
    <property type="match status" value="1"/>
</dbReference>
<comment type="caution">
    <text evidence="3">The sequence shown here is derived from an EMBL/GenBank/DDBJ whole genome shotgun (WGS) entry which is preliminary data.</text>
</comment>
<sequence length="265" mass="29130">MGGVIGKDATGDRWSIGELARASGVTVRTLRHYDEVGLVRAGGRTGAGHRRYTAEDLRRLYRVRALRGLGLSLQEIGDALAASADGPEALRASLAGQLDRLIAQAERIQQLSERIRGMLRQLDGASMPDPDQFMTALEMMSMLDGYFTRGQRDGLARRRSTLGPEAVEAAKSEWAGLVEALLGHMEAGTPVDDADVRELVRRWDAVGESFHGGGERARAETRAAARRMWQDHREELSARLPWPGERMAELVGYVEQVRKARRGGS</sequence>
<dbReference type="InterPro" id="IPR009061">
    <property type="entry name" value="DNA-bd_dom_put_sf"/>
</dbReference>
<evidence type="ECO:0000313" key="3">
    <source>
        <dbReference type="EMBL" id="GAA1685034.1"/>
    </source>
</evidence>
<evidence type="ECO:0000259" key="2">
    <source>
        <dbReference type="PROSITE" id="PS50937"/>
    </source>
</evidence>
<reference evidence="4" key="1">
    <citation type="journal article" date="2019" name="Int. J. Syst. Evol. Microbiol.">
        <title>The Global Catalogue of Microorganisms (GCM) 10K type strain sequencing project: providing services to taxonomists for standard genome sequencing and annotation.</title>
        <authorList>
            <consortium name="The Broad Institute Genomics Platform"/>
            <consortium name="The Broad Institute Genome Sequencing Center for Infectious Disease"/>
            <person name="Wu L."/>
            <person name="Ma J."/>
        </authorList>
    </citation>
    <scope>NUCLEOTIDE SEQUENCE [LARGE SCALE GENOMIC DNA]</scope>
    <source>
        <strain evidence="4">JCM 13244</strain>
    </source>
</reference>
<dbReference type="Proteomes" id="UP001499947">
    <property type="component" value="Unassembled WGS sequence"/>
</dbReference>
<dbReference type="PRINTS" id="PR00040">
    <property type="entry name" value="HTHMERR"/>
</dbReference>
<dbReference type="PANTHER" id="PTHR30204">
    <property type="entry name" value="REDOX-CYCLING DRUG-SENSING TRANSCRIPTIONAL ACTIVATOR SOXR"/>
    <property type="match status" value="1"/>
</dbReference>
<accession>A0ABP4TAR7</accession>
<name>A0ABP4TAR7_9ACTN</name>
<keyword evidence="1" id="KW-0238">DNA-binding</keyword>
<dbReference type="SUPFAM" id="SSF46955">
    <property type="entry name" value="Putative DNA-binding domain"/>
    <property type="match status" value="1"/>
</dbReference>
<dbReference type="InterPro" id="IPR000551">
    <property type="entry name" value="MerR-type_HTH_dom"/>
</dbReference>
<keyword evidence="4" id="KW-1185">Reference proteome</keyword>
<dbReference type="PANTHER" id="PTHR30204:SF93">
    <property type="entry name" value="HTH MERR-TYPE DOMAIN-CONTAINING PROTEIN"/>
    <property type="match status" value="1"/>
</dbReference>
<dbReference type="InterPro" id="IPR047057">
    <property type="entry name" value="MerR_fam"/>
</dbReference>
<dbReference type="Pfam" id="PF13411">
    <property type="entry name" value="MerR_1"/>
    <property type="match status" value="1"/>
</dbReference>
<dbReference type="PROSITE" id="PS00552">
    <property type="entry name" value="HTH_MERR_1"/>
    <property type="match status" value="1"/>
</dbReference>
<gene>
    <name evidence="3" type="ORF">GCM10009680_25750</name>
</gene>
<dbReference type="PROSITE" id="PS50937">
    <property type="entry name" value="HTH_MERR_2"/>
    <property type="match status" value="1"/>
</dbReference>
<proteinExistence type="predicted"/>
<feature type="domain" description="HTH merR-type" evidence="2">
    <location>
        <begin position="13"/>
        <end position="82"/>
    </location>
</feature>
<evidence type="ECO:0000256" key="1">
    <source>
        <dbReference type="ARBA" id="ARBA00023125"/>
    </source>
</evidence>
<protein>
    <recommendedName>
        <fullName evidence="2">HTH merR-type domain-containing protein</fullName>
    </recommendedName>
</protein>
<dbReference type="Gene3D" id="1.10.1660.10">
    <property type="match status" value="1"/>
</dbReference>
<dbReference type="CDD" id="cd01106">
    <property type="entry name" value="HTH_TipAL-Mta"/>
    <property type="match status" value="1"/>
</dbReference>
<dbReference type="EMBL" id="BAAALR010000032">
    <property type="protein sequence ID" value="GAA1685034.1"/>
    <property type="molecule type" value="Genomic_DNA"/>
</dbReference>